<dbReference type="STRING" id="670386.D3B3E8"/>
<accession>D3B3E8</accession>
<keyword evidence="5" id="KW-1185">Reference proteome</keyword>
<keyword evidence="1" id="KW-0547">Nucleotide-binding</keyword>
<gene>
    <name evidence="4" type="ORF">PPL_02916</name>
</gene>
<name>D3B3E8_HETP5</name>
<evidence type="ECO:0000256" key="2">
    <source>
        <dbReference type="ARBA" id="ARBA00022840"/>
    </source>
</evidence>
<evidence type="ECO:0000256" key="3">
    <source>
        <dbReference type="SAM" id="MobiDB-lite"/>
    </source>
</evidence>
<comment type="caution">
    <text evidence="4">The sequence shown here is derived from an EMBL/GenBank/DDBJ whole genome shotgun (WGS) entry which is preliminary data.</text>
</comment>
<dbReference type="GO" id="GO:0005524">
    <property type="term" value="F:ATP binding"/>
    <property type="evidence" value="ECO:0007669"/>
    <property type="project" value="UniProtKB-KW"/>
</dbReference>
<dbReference type="Gene3D" id="3.40.50.300">
    <property type="entry name" value="P-loop containing nucleotide triphosphate hydrolases"/>
    <property type="match status" value="1"/>
</dbReference>
<dbReference type="Pfam" id="PF08433">
    <property type="entry name" value="KTI12"/>
    <property type="match status" value="1"/>
</dbReference>
<evidence type="ECO:0000313" key="5">
    <source>
        <dbReference type="Proteomes" id="UP000001396"/>
    </source>
</evidence>
<evidence type="ECO:0000313" key="4">
    <source>
        <dbReference type="EMBL" id="EFA83846.1"/>
    </source>
</evidence>
<dbReference type="InterPro" id="IPR013641">
    <property type="entry name" value="KTI12/PSTK"/>
</dbReference>
<protein>
    <submittedName>
        <fullName evidence="4">Uncharacterized protein</fullName>
    </submittedName>
</protein>
<dbReference type="InParanoid" id="D3B3E8"/>
<dbReference type="GO" id="GO:0016301">
    <property type="term" value="F:kinase activity"/>
    <property type="evidence" value="ECO:0007669"/>
    <property type="project" value="TreeGrafter"/>
</dbReference>
<dbReference type="SUPFAM" id="SSF52540">
    <property type="entry name" value="P-loop containing nucleoside triphosphate hydrolases"/>
    <property type="match status" value="1"/>
</dbReference>
<dbReference type="PANTHER" id="PTHR20873:SF0">
    <property type="entry name" value="L-SERYL-TRNA(SEC) KINASE"/>
    <property type="match status" value="1"/>
</dbReference>
<feature type="region of interest" description="Disordered" evidence="3">
    <location>
        <begin position="333"/>
        <end position="354"/>
    </location>
</feature>
<dbReference type="AlphaFoldDB" id="D3B3E8"/>
<keyword evidence="2" id="KW-0067">ATP-binding</keyword>
<dbReference type="InterPro" id="IPR027417">
    <property type="entry name" value="P-loop_NTPase"/>
</dbReference>
<dbReference type="GeneID" id="31358439"/>
<organism evidence="4 5">
    <name type="scientific">Heterostelium pallidum (strain ATCC 26659 / Pp 5 / PN500)</name>
    <name type="common">Cellular slime mold</name>
    <name type="synonym">Polysphondylium pallidum</name>
    <dbReference type="NCBI Taxonomy" id="670386"/>
    <lineage>
        <taxon>Eukaryota</taxon>
        <taxon>Amoebozoa</taxon>
        <taxon>Evosea</taxon>
        <taxon>Eumycetozoa</taxon>
        <taxon>Dictyostelia</taxon>
        <taxon>Acytosteliales</taxon>
        <taxon>Acytosteliaceae</taxon>
        <taxon>Heterostelium</taxon>
    </lineage>
</organism>
<dbReference type="OMA" id="VYNIERE"/>
<dbReference type="InterPro" id="IPR052648">
    <property type="entry name" value="Ser-tRNA(Sec)_kinase"/>
</dbReference>
<dbReference type="EMBL" id="ADBJ01000010">
    <property type="protein sequence ID" value="EFA83846.1"/>
    <property type="molecule type" value="Genomic_DNA"/>
</dbReference>
<dbReference type="RefSeq" id="XP_020435963.1">
    <property type="nucleotide sequence ID" value="XM_020573891.1"/>
</dbReference>
<dbReference type="Proteomes" id="UP000001396">
    <property type="component" value="Unassembled WGS sequence"/>
</dbReference>
<dbReference type="GO" id="GO:0000049">
    <property type="term" value="F:tRNA binding"/>
    <property type="evidence" value="ECO:0007669"/>
    <property type="project" value="TreeGrafter"/>
</dbReference>
<reference evidence="4 5" key="1">
    <citation type="journal article" date="2011" name="Genome Res.">
        <title>Phylogeny-wide analysis of social amoeba genomes highlights ancient origins for complex intercellular communication.</title>
        <authorList>
            <person name="Heidel A.J."/>
            <person name="Lawal H.M."/>
            <person name="Felder M."/>
            <person name="Schilde C."/>
            <person name="Helps N.R."/>
            <person name="Tunggal B."/>
            <person name="Rivero F."/>
            <person name="John U."/>
            <person name="Schleicher M."/>
            <person name="Eichinger L."/>
            <person name="Platzer M."/>
            <person name="Noegel A.A."/>
            <person name="Schaap P."/>
            <person name="Gloeckner G."/>
        </authorList>
    </citation>
    <scope>NUCLEOTIDE SEQUENCE [LARGE SCALE GENOMIC DNA]</scope>
    <source>
        <strain evidence="5">ATCC 26659 / Pp 5 / PN500</strain>
    </source>
</reference>
<proteinExistence type="predicted"/>
<evidence type="ECO:0000256" key="1">
    <source>
        <dbReference type="ARBA" id="ARBA00022741"/>
    </source>
</evidence>
<sequence length="378" mass="44673">MFEHQNNIVLFNGLPASGKTYLCTQLTYYIVKLLESTSNNDDNKSFLIYHIEYDKIYHLIQDSIKNNRNLQTTTTATMVAKDNINLTTSSWKIVRQEIQYQIESLLNNNSLKSFLLLPPIEPIYRFHDNSNNDHNNNNNKNNNKTIYKIILLDDNFYYKSMRYIYYKIAKQYLYLSKLNNKLRLQQLLNCQTKPFEQLIVTDDVIDKMNQIFEDPNPQSHKWELNTVVIPTINSSNHNSSVSIESIYNEIIKNLNTPIVIDNSLDQQLLQQQQIDRDNTKNNTIHQLDLEFRRSVNHLLSSHPEYRSKAKLLSSYKQQFLKQLFDYIDMQHDHNDDNEEEEEDGHNQRSQQQNLDESTIEHLIQRFNNGCLSLLESNN</sequence>
<dbReference type="PANTHER" id="PTHR20873">
    <property type="entry name" value="L-SERYL-TRNA(SEC) KINASE"/>
    <property type="match status" value="1"/>
</dbReference>